<reference evidence="1 2" key="1">
    <citation type="submission" date="2020-08" db="EMBL/GenBank/DDBJ databases">
        <title>Genomic Encyclopedia of Type Strains, Phase IV (KMG-IV): sequencing the most valuable type-strain genomes for metagenomic binning, comparative biology and taxonomic classification.</title>
        <authorList>
            <person name="Goeker M."/>
        </authorList>
    </citation>
    <scope>NUCLEOTIDE SEQUENCE [LARGE SCALE GENOMIC DNA]</scope>
    <source>
        <strain evidence="1 2">DSM 11275</strain>
    </source>
</reference>
<dbReference type="Proteomes" id="UP000539075">
    <property type="component" value="Unassembled WGS sequence"/>
</dbReference>
<comment type="caution">
    <text evidence="1">The sequence shown here is derived from an EMBL/GenBank/DDBJ whole genome shotgun (WGS) entry which is preliminary data.</text>
</comment>
<gene>
    <name evidence="1" type="ORF">HNQ38_001204</name>
</gene>
<organism evidence="1 2">
    <name type="scientific">Desulfovibrio intestinalis</name>
    <dbReference type="NCBI Taxonomy" id="58621"/>
    <lineage>
        <taxon>Bacteria</taxon>
        <taxon>Pseudomonadati</taxon>
        <taxon>Thermodesulfobacteriota</taxon>
        <taxon>Desulfovibrionia</taxon>
        <taxon>Desulfovibrionales</taxon>
        <taxon>Desulfovibrionaceae</taxon>
        <taxon>Desulfovibrio</taxon>
    </lineage>
</organism>
<dbReference type="EMBL" id="JACHGO010000003">
    <property type="protein sequence ID" value="MBB5143116.1"/>
    <property type="molecule type" value="Genomic_DNA"/>
</dbReference>
<evidence type="ECO:0000313" key="2">
    <source>
        <dbReference type="Proteomes" id="UP000539075"/>
    </source>
</evidence>
<proteinExistence type="predicted"/>
<accession>A0A7W8C0P3</accession>
<sequence length="77" mass="9281">MKFNIEITRKQRKEIERVLSNWTNYLNSVPPTSEEVKVHRWFGASTSIVKKDEFNKKLKMVIDETRMRLKTARIRDN</sequence>
<dbReference type="AlphaFoldDB" id="A0A7W8C0P3"/>
<evidence type="ECO:0000313" key="1">
    <source>
        <dbReference type="EMBL" id="MBB5143116.1"/>
    </source>
</evidence>
<keyword evidence="2" id="KW-1185">Reference proteome</keyword>
<dbReference type="RefSeq" id="WP_183718481.1">
    <property type="nucleotide sequence ID" value="NZ_JACHGO010000003.1"/>
</dbReference>
<protein>
    <submittedName>
        <fullName evidence="1">Intracellular sulfur oxidation DsrE/DsrF family protein</fullName>
    </submittedName>
</protein>
<name>A0A7W8C0P3_9BACT</name>